<evidence type="ECO:0000256" key="6">
    <source>
        <dbReference type="ARBA" id="ARBA00022692"/>
    </source>
</evidence>
<dbReference type="EMBL" id="BSST01000001">
    <property type="protein sequence ID" value="GLX77596.1"/>
    <property type="molecule type" value="Genomic_DNA"/>
</dbReference>
<keyword evidence="5 19" id="KW-0762">Sugar transport</keyword>
<feature type="domain" description="Polysaccharide export protein N-terminal" evidence="16">
    <location>
        <begin position="136"/>
        <end position="208"/>
    </location>
</feature>
<keyword evidence="8" id="KW-0625">Polysaccharide transport</keyword>
<dbReference type="PANTHER" id="PTHR33619">
    <property type="entry name" value="POLYSACCHARIDE EXPORT PROTEIN GFCE-RELATED"/>
    <property type="match status" value="1"/>
</dbReference>
<evidence type="ECO:0000256" key="11">
    <source>
        <dbReference type="ARBA" id="ARBA00023136"/>
    </source>
</evidence>
<keyword evidence="9" id="KW-0406">Ion transport</keyword>
<feature type="domain" description="SLBB" evidence="18">
    <location>
        <begin position="216"/>
        <end position="293"/>
    </location>
</feature>
<dbReference type="InterPro" id="IPR019554">
    <property type="entry name" value="Soluble_ligand-bd"/>
</dbReference>
<evidence type="ECO:0000313" key="20">
    <source>
        <dbReference type="Proteomes" id="UP001157186"/>
    </source>
</evidence>
<evidence type="ECO:0000256" key="14">
    <source>
        <dbReference type="ARBA" id="ARBA00023288"/>
    </source>
</evidence>
<dbReference type="InterPro" id="IPR003715">
    <property type="entry name" value="Poly_export_N"/>
</dbReference>
<keyword evidence="11" id="KW-0472">Membrane</keyword>
<evidence type="ECO:0000256" key="15">
    <source>
        <dbReference type="SAM" id="SignalP"/>
    </source>
</evidence>
<dbReference type="InterPro" id="IPR049712">
    <property type="entry name" value="Poly_export"/>
</dbReference>
<feature type="domain" description="Soluble ligand binding" evidence="17">
    <location>
        <begin position="299"/>
        <end position="346"/>
    </location>
</feature>
<accession>A0ABQ6GSD8</accession>
<dbReference type="PANTHER" id="PTHR33619:SF3">
    <property type="entry name" value="POLYSACCHARIDE EXPORT PROTEIN GFCE-RELATED"/>
    <property type="match status" value="1"/>
</dbReference>
<dbReference type="Pfam" id="PF10531">
    <property type="entry name" value="SLBB"/>
    <property type="match status" value="3"/>
</dbReference>
<evidence type="ECO:0000256" key="13">
    <source>
        <dbReference type="ARBA" id="ARBA00023237"/>
    </source>
</evidence>
<keyword evidence="6" id="KW-0812">Transmembrane</keyword>
<evidence type="ECO:0000256" key="1">
    <source>
        <dbReference type="ARBA" id="ARBA00004571"/>
    </source>
</evidence>
<keyword evidence="7 15" id="KW-0732">Signal</keyword>
<keyword evidence="14" id="KW-0449">Lipoprotein</keyword>
<keyword evidence="12" id="KW-0564">Palmitate</keyword>
<feature type="signal peptide" evidence="15">
    <location>
        <begin position="1"/>
        <end position="22"/>
    </location>
</feature>
<evidence type="ECO:0000256" key="9">
    <source>
        <dbReference type="ARBA" id="ARBA00023065"/>
    </source>
</evidence>
<dbReference type="Proteomes" id="UP001157186">
    <property type="component" value="Unassembled WGS sequence"/>
</dbReference>
<evidence type="ECO:0000256" key="7">
    <source>
        <dbReference type="ARBA" id="ARBA00022729"/>
    </source>
</evidence>
<proteinExistence type="inferred from homology"/>
<dbReference type="RefSeq" id="WP_284243467.1">
    <property type="nucleotide sequence ID" value="NZ_BSST01000001.1"/>
</dbReference>
<dbReference type="Gene3D" id="3.30.1950.10">
    <property type="entry name" value="wza like domain"/>
    <property type="match status" value="1"/>
</dbReference>
<feature type="domain" description="Soluble ligand binding" evidence="17">
    <location>
        <begin position="582"/>
        <end position="625"/>
    </location>
</feature>
<evidence type="ECO:0000259" key="17">
    <source>
        <dbReference type="Pfam" id="PF10531"/>
    </source>
</evidence>
<keyword evidence="20" id="KW-1185">Reference proteome</keyword>
<keyword evidence="10" id="KW-0626">Porin</keyword>
<name>A0ABQ6GSD8_9GAMM</name>
<dbReference type="Pfam" id="PF02563">
    <property type="entry name" value="Poly_export"/>
    <property type="match status" value="1"/>
</dbReference>
<evidence type="ECO:0000256" key="2">
    <source>
        <dbReference type="ARBA" id="ARBA00009450"/>
    </source>
</evidence>
<reference evidence="19 20" key="1">
    <citation type="submission" date="2023-03" db="EMBL/GenBank/DDBJ databases">
        <title>Draft genome sequence of Thalassotalea insulae KCTC 62186T.</title>
        <authorList>
            <person name="Sawabe T."/>
        </authorList>
    </citation>
    <scope>NUCLEOTIDE SEQUENCE [LARGE SCALE GENOMIC DNA]</scope>
    <source>
        <strain evidence="19 20">KCTC 62186</strain>
    </source>
</reference>
<dbReference type="Gene3D" id="3.10.560.10">
    <property type="entry name" value="Outer membrane lipoprotein wza domain like"/>
    <property type="match status" value="6"/>
</dbReference>
<evidence type="ECO:0000256" key="4">
    <source>
        <dbReference type="ARBA" id="ARBA00022452"/>
    </source>
</evidence>
<protein>
    <submittedName>
        <fullName evidence="19">Sugar transporter</fullName>
    </submittedName>
</protein>
<dbReference type="Pfam" id="PF22461">
    <property type="entry name" value="SLBB_2"/>
    <property type="match status" value="1"/>
</dbReference>
<comment type="caution">
    <text evidence="19">The sequence shown here is derived from an EMBL/GenBank/DDBJ whole genome shotgun (WGS) entry which is preliminary data.</text>
</comment>
<evidence type="ECO:0000256" key="5">
    <source>
        <dbReference type="ARBA" id="ARBA00022597"/>
    </source>
</evidence>
<comment type="subcellular location">
    <subcellularLocation>
        <location evidence="1">Cell outer membrane</location>
        <topology evidence="1">Multi-pass membrane protein</topology>
    </subcellularLocation>
</comment>
<evidence type="ECO:0000256" key="10">
    <source>
        <dbReference type="ARBA" id="ARBA00023114"/>
    </source>
</evidence>
<feature type="domain" description="Soluble ligand binding" evidence="17">
    <location>
        <begin position="685"/>
        <end position="711"/>
    </location>
</feature>
<organism evidence="19 20">
    <name type="scientific">Thalassotalea insulae</name>
    <dbReference type="NCBI Taxonomy" id="2056778"/>
    <lineage>
        <taxon>Bacteria</taxon>
        <taxon>Pseudomonadati</taxon>
        <taxon>Pseudomonadota</taxon>
        <taxon>Gammaproteobacteria</taxon>
        <taxon>Alteromonadales</taxon>
        <taxon>Colwelliaceae</taxon>
        <taxon>Thalassotalea</taxon>
    </lineage>
</organism>
<evidence type="ECO:0000259" key="16">
    <source>
        <dbReference type="Pfam" id="PF02563"/>
    </source>
</evidence>
<evidence type="ECO:0000256" key="12">
    <source>
        <dbReference type="ARBA" id="ARBA00023139"/>
    </source>
</evidence>
<evidence type="ECO:0000256" key="3">
    <source>
        <dbReference type="ARBA" id="ARBA00022448"/>
    </source>
</evidence>
<evidence type="ECO:0000259" key="18">
    <source>
        <dbReference type="Pfam" id="PF22461"/>
    </source>
</evidence>
<keyword evidence="3" id="KW-0813">Transport</keyword>
<evidence type="ECO:0000313" key="19">
    <source>
        <dbReference type="EMBL" id="GLX77596.1"/>
    </source>
</evidence>
<gene>
    <name evidence="19" type="primary">wza</name>
    <name evidence="19" type="ORF">tinsulaeT_09360</name>
</gene>
<evidence type="ECO:0000256" key="8">
    <source>
        <dbReference type="ARBA" id="ARBA00023047"/>
    </source>
</evidence>
<keyword evidence="13" id="KW-0998">Cell outer membrane</keyword>
<comment type="similarity">
    <text evidence="2">Belongs to the BexD/CtrA/VexA family.</text>
</comment>
<feature type="chain" id="PRO_5046614314" evidence="15">
    <location>
        <begin position="23"/>
        <end position="914"/>
    </location>
</feature>
<sequence>MKKILHTIGLCAFIVLFGNANAAQLASNITPQQLQQFKRLSPAQQKSLAQSMGVDLRTIQKQINSSEKNQNTSEDTQLQQYMPRGTQFDELGNPIFDPEEELLDEEQEDDSEPKPFGYDVFANAPLTFAPTLDIAVPENYIVGAGDSLSIQVFGKDNFDYQLPVTREGKVIIPELGAFAVSGMTFNEVKQFLANEIKNKVLGVEVVVALSDLRSIRVFVLGDAYKPGQYVLSSLSSITHALFAAGGISDIGTLRNIQLKRGGKLVTTLDLYDLLINGDSSNDVLLKSGDVVFINPIGDKITVDGEVTRPAIYELQKGETFQTAIKMAGGLLPSAYPTSTVVERFNARNLRTVKNIDLTQSDVLTQEVRAGDYIKVMKTSDIVEDSVTIIGAVARPGKYQWHQGLRINDLIPDVNIHLLADADLAYGLVVRERDKARNIEILQFSLFNIIADNRSQDNLELQPHDKVLIFSMDEIKAERLSRLDDFAFTSEQLKKEEKQQAKDNFQEKMFWLEYDAEDKYQKKDELDETVELASKTLEELTGGKVKEEVGIRELNPFSRKRLLSPIIEKLKLQAASGKPIQLVEIVGSVKFPGIYPLAKNAKVNDLLKASGGLLESAFLQKAEITRNEVANNMASKNAIALNLSQVLAGNEEDNILLQSKDRLNVLQIPSWQENHLVELRGEFMFPGKYTIRRGETLGQLIERVGGFTEYAYIEGSVFTREKLKQLELQNLLKVSESLRMEIASKSLAQDKNSQMVDYSQAKLLLADLTKVKPVGRLVVDLPRLETDKSVDVLLENGDVLYVPTIQNSINVIGQVQVATSHFYQDSLSAFDYIELSGGVKQQADDDRVYIIKANGAVEVPSSSSWFSSNDKSQLKPGDTVVVPLDSDYMNNLTLWATGTQIIYQAAVAIAAISGI</sequence>
<keyword evidence="4" id="KW-1134">Transmembrane beta strand</keyword>
<dbReference type="InterPro" id="IPR054765">
    <property type="entry name" value="SLBB_dom"/>
</dbReference>